<dbReference type="Pfam" id="PF02779">
    <property type="entry name" value="Transket_pyr"/>
    <property type="match status" value="1"/>
</dbReference>
<dbReference type="FunFam" id="3.40.50.970:FF:000036">
    <property type="entry name" value="2-oxoglutarate dehydrogenase E1 component"/>
    <property type="match status" value="1"/>
</dbReference>
<keyword evidence="3 6" id="KW-0786">Thiamine pyrophosphate</keyword>
<dbReference type="Gene3D" id="3.40.50.12470">
    <property type="match status" value="1"/>
</dbReference>
<dbReference type="SUPFAM" id="SSF52518">
    <property type="entry name" value="Thiamin diphosphate-binding fold (THDP-binding)"/>
    <property type="match status" value="2"/>
</dbReference>
<evidence type="ECO:0000256" key="1">
    <source>
        <dbReference type="ARBA" id="ARBA00001964"/>
    </source>
</evidence>
<dbReference type="CDD" id="cd02016">
    <property type="entry name" value="TPP_E1_OGDC_like"/>
    <property type="match status" value="1"/>
</dbReference>
<gene>
    <name evidence="6" type="primary">odhA</name>
    <name evidence="8" type="ORF">DCC39_04675</name>
</gene>
<dbReference type="Gene3D" id="1.10.287.1150">
    <property type="entry name" value="TPP helical domain"/>
    <property type="match status" value="1"/>
</dbReference>
<dbReference type="EC" id="1.2.4.2" evidence="6"/>
<evidence type="ECO:0000256" key="4">
    <source>
        <dbReference type="ARBA" id="ARBA00023152"/>
    </source>
</evidence>
<evidence type="ECO:0000256" key="5">
    <source>
        <dbReference type="ARBA" id="ARBA00051911"/>
    </source>
</evidence>
<dbReference type="PANTHER" id="PTHR23152:SF4">
    <property type="entry name" value="2-OXOADIPATE DEHYDROGENASE COMPLEX COMPONENT E1"/>
    <property type="match status" value="1"/>
</dbReference>
<organism evidence="8 9">
    <name type="scientific">Pueribacillus theae</name>
    <dbReference type="NCBI Taxonomy" id="2171751"/>
    <lineage>
        <taxon>Bacteria</taxon>
        <taxon>Bacillati</taxon>
        <taxon>Bacillota</taxon>
        <taxon>Bacilli</taxon>
        <taxon>Bacillales</taxon>
        <taxon>Bacillaceae</taxon>
        <taxon>Pueribacillus</taxon>
    </lineage>
</organism>
<dbReference type="Pfam" id="PF16870">
    <property type="entry name" value="OxoGdeHyase_C"/>
    <property type="match status" value="1"/>
</dbReference>
<feature type="domain" description="Transketolase-like pyrimidine-binding" evidence="7">
    <location>
        <begin position="600"/>
        <end position="796"/>
    </location>
</feature>
<dbReference type="HAMAP" id="MF_01169">
    <property type="entry name" value="SucA_OdhA"/>
    <property type="match status" value="1"/>
</dbReference>
<dbReference type="SMART" id="SM00861">
    <property type="entry name" value="Transket_pyr"/>
    <property type="match status" value="1"/>
</dbReference>
<protein>
    <recommendedName>
        <fullName evidence="6">2-oxoglutarate dehydrogenase E1 component</fullName>
        <ecNumber evidence="6">1.2.4.2</ecNumber>
    </recommendedName>
    <alternativeName>
        <fullName evidence="6">Alpha-ketoglutarate dehydrogenase</fullName>
    </alternativeName>
</protein>
<evidence type="ECO:0000256" key="3">
    <source>
        <dbReference type="ARBA" id="ARBA00023052"/>
    </source>
</evidence>
<keyword evidence="2 6" id="KW-0560">Oxidoreductase</keyword>
<reference evidence="8 9" key="1">
    <citation type="submission" date="2018-04" db="EMBL/GenBank/DDBJ databases">
        <title>Camelliibacillus theae gen. nov., sp. nov., isolated from Pu'er tea.</title>
        <authorList>
            <person name="Niu L."/>
        </authorList>
    </citation>
    <scope>NUCLEOTIDE SEQUENCE [LARGE SCALE GENOMIC DNA]</scope>
    <source>
        <strain evidence="8 9">T8</strain>
    </source>
</reference>
<evidence type="ECO:0000259" key="7">
    <source>
        <dbReference type="SMART" id="SM00861"/>
    </source>
</evidence>
<comment type="similarity">
    <text evidence="6">Belongs to the alpha-ketoglutarate dehydrogenase family.</text>
</comment>
<dbReference type="Pfam" id="PF00676">
    <property type="entry name" value="E1_dh"/>
    <property type="match status" value="1"/>
</dbReference>
<dbReference type="InterPro" id="IPR001017">
    <property type="entry name" value="DH_E1"/>
</dbReference>
<dbReference type="InterPro" id="IPR042179">
    <property type="entry name" value="KGD_C_sf"/>
</dbReference>
<evidence type="ECO:0000313" key="8">
    <source>
        <dbReference type="EMBL" id="PWA12733.1"/>
    </source>
</evidence>
<dbReference type="GO" id="GO:0045252">
    <property type="term" value="C:oxoglutarate dehydrogenase complex"/>
    <property type="evidence" value="ECO:0007669"/>
    <property type="project" value="TreeGrafter"/>
</dbReference>
<dbReference type="GO" id="GO:0004591">
    <property type="term" value="F:oxoglutarate dehydrogenase (succinyl-transferring) activity"/>
    <property type="evidence" value="ECO:0007669"/>
    <property type="project" value="UniProtKB-UniRule"/>
</dbReference>
<dbReference type="EMBL" id="QCZG01000006">
    <property type="protein sequence ID" value="PWA12733.1"/>
    <property type="molecule type" value="Genomic_DNA"/>
</dbReference>
<keyword evidence="4 6" id="KW-0324">Glycolysis</keyword>
<comment type="caution">
    <text evidence="8">The sequence shown here is derived from an EMBL/GenBank/DDBJ whole genome shotgun (WGS) entry which is preliminary data.</text>
</comment>
<evidence type="ECO:0000313" key="9">
    <source>
        <dbReference type="Proteomes" id="UP000245998"/>
    </source>
</evidence>
<dbReference type="RefSeq" id="WP_116553724.1">
    <property type="nucleotide sequence ID" value="NZ_QCZG01000006.1"/>
</dbReference>
<dbReference type="Gene3D" id="3.40.50.11610">
    <property type="entry name" value="Multifunctional 2-oxoglutarate metabolism enzyme, C-terminal domain"/>
    <property type="match status" value="1"/>
</dbReference>
<dbReference type="InterPro" id="IPR005475">
    <property type="entry name" value="Transketolase-like_Pyr-bd"/>
</dbReference>
<dbReference type="AlphaFoldDB" id="A0A2U1K6Z8"/>
<proteinExistence type="inferred from homology"/>
<dbReference type="NCBIfam" id="TIGR00239">
    <property type="entry name" value="2oxo_dh_E1"/>
    <property type="match status" value="1"/>
</dbReference>
<dbReference type="NCBIfam" id="NF006914">
    <property type="entry name" value="PRK09404.1"/>
    <property type="match status" value="1"/>
</dbReference>
<evidence type="ECO:0000256" key="2">
    <source>
        <dbReference type="ARBA" id="ARBA00023002"/>
    </source>
</evidence>
<dbReference type="OrthoDB" id="9759785at2"/>
<dbReference type="FunFam" id="3.40.50.11610:FF:000002">
    <property type="entry name" value="2-oxoglutarate dehydrogenase E1 component"/>
    <property type="match status" value="1"/>
</dbReference>
<dbReference type="InterPro" id="IPR031717">
    <property type="entry name" value="ODO-1/KGD_C"/>
</dbReference>
<dbReference type="Gene3D" id="3.40.50.970">
    <property type="match status" value="1"/>
</dbReference>
<dbReference type="PIRSF" id="PIRSF000157">
    <property type="entry name" value="Oxoglu_dh_E1"/>
    <property type="match status" value="1"/>
</dbReference>
<evidence type="ECO:0000256" key="6">
    <source>
        <dbReference type="HAMAP-Rule" id="MF_01169"/>
    </source>
</evidence>
<dbReference type="GO" id="GO:0030976">
    <property type="term" value="F:thiamine pyrophosphate binding"/>
    <property type="evidence" value="ECO:0007669"/>
    <property type="project" value="UniProtKB-UniRule"/>
</dbReference>
<sequence length="959" mass="108334">MPMKSTANDRSPWQNFYGPNLGYIYEQYDAFQNDPNSVEPELRELFEQWGAPPQAEDMESHTPAMPAETAPMVSQENHWEMTNKAVEAGRLVRNIRTFGHLAANIDPIEGPPSEPPSLKLSEYDLTEKDLESIPAKLVWKDAHDDIHTAFDAVKRLREIYTSTLGFEFDHVHNIEERKWLLDYVESGELQKPIHKVKKLDLLQRLSQVEGFEQFLQRTFVGQKRFSIEGVDALVPMLDELVVQVVQKGTRGVLIGMAHRGRLNVLAHVLGKPYHKIFSEFHRSPNKELVPSEGSMGINYGWTGDVKYHLGANRSLTKGKTVAKIRLANNPSHLEFVNPVVAGFTRAAQENRESAGYPVQDVKKALAVFVHGDAAFPGEGVVPETLNLSQLRGYQTGGSIHIIANNRIGFTTQSYDSRSTLYASDLAKGFEIPIVHVNADDIEACIAAVRMACEYREKFNKDFLIDLIGYRRLGHNEMDDPIVTQPLMYQKVNKHPTLRKIYADQLEKEGIITSEKSKEIVETVQTNLKKAYEKIKSELMSPISHDQETNAMYGIETAVPENKLKEINADLLKYPKGFSVYPKLDRILKRRENAFDDGGKIDWALAETFAFATILADGTPIRMTGQDSERGTFAHRNFVLHDPNTGKTHVPLHAIPQAKASFAIHNSPLTETAVLGFEYGYDVYAQDTLVIWEAQFGDFANVAQVIIDQFIAAGRAKWGEKSELVLLLPHGYEGQGPEHSSARLERFLQQAAEHNWTVVNVTTAAQYFHVLRLQAARISHEAWRPLIVMAPKSLLRNPRVASKTEAFTKGKFSTILEQPGLGENKERIERIILCSGKIAVDLEAELDSYEDAKDLLHIIRVEQLYPFPKKEIKEIFSRYNNLKEIVWVQEEPKNMGSWMYIEPRLRGIAPNGVPVKYIGRPERSSPSEGSSDIHNIEQNRILRESLAIQKEKMQSGEGSK</sequence>
<dbReference type="InterPro" id="IPR023784">
    <property type="entry name" value="2oxoglutarate_DH_E1_bac"/>
</dbReference>
<accession>A0A2U1K6Z8</accession>
<comment type="subunit">
    <text evidence="6">Homodimer. Part of the 2-oxoglutarate dehydrogenase (OGDH) complex composed of E1 (2-oxoglutarate dehydrogenase), E2 (dihydrolipoamide succinyltransferase) and E3 (dihydrolipoamide dehydrogenase); the complex contains multiple copies of the three enzymatic components (E1, E2 and E3).</text>
</comment>
<comment type="function">
    <text evidence="6">E1 component of the 2-oxoglutarate dehydrogenase (OGDH) complex which catalyzes the decarboxylation of 2-oxoglutarate, the first step in the conversion of 2-oxoglutarate to succinyl-CoA and CO(2).</text>
</comment>
<dbReference type="InterPro" id="IPR011603">
    <property type="entry name" value="2oxoglutarate_DH_E1"/>
</dbReference>
<dbReference type="InterPro" id="IPR029061">
    <property type="entry name" value="THDP-binding"/>
</dbReference>
<name>A0A2U1K6Z8_9BACI</name>
<dbReference type="GO" id="GO:0005829">
    <property type="term" value="C:cytosol"/>
    <property type="evidence" value="ECO:0007669"/>
    <property type="project" value="TreeGrafter"/>
</dbReference>
<keyword evidence="9" id="KW-1185">Reference proteome</keyword>
<dbReference type="Proteomes" id="UP000245998">
    <property type="component" value="Unassembled WGS sequence"/>
</dbReference>
<dbReference type="GO" id="GO:0006099">
    <property type="term" value="P:tricarboxylic acid cycle"/>
    <property type="evidence" value="ECO:0007669"/>
    <property type="project" value="TreeGrafter"/>
</dbReference>
<comment type="catalytic activity">
    <reaction evidence="5 6">
        <text>N(6)-[(R)-lipoyl]-L-lysyl-[protein] + 2-oxoglutarate + H(+) = N(6)-[(R)-S(8)-succinyldihydrolipoyl]-L-lysyl-[protein] + CO2</text>
        <dbReference type="Rhea" id="RHEA:12188"/>
        <dbReference type="Rhea" id="RHEA-COMP:10474"/>
        <dbReference type="Rhea" id="RHEA-COMP:20092"/>
        <dbReference type="ChEBI" id="CHEBI:15378"/>
        <dbReference type="ChEBI" id="CHEBI:16526"/>
        <dbReference type="ChEBI" id="CHEBI:16810"/>
        <dbReference type="ChEBI" id="CHEBI:83099"/>
        <dbReference type="ChEBI" id="CHEBI:83120"/>
        <dbReference type="EC" id="1.2.4.2"/>
    </reaction>
</comment>
<dbReference type="NCBIfam" id="NF008907">
    <property type="entry name" value="PRK12270.1"/>
    <property type="match status" value="1"/>
</dbReference>
<dbReference type="PANTHER" id="PTHR23152">
    <property type="entry name" value="2-OXOGLUTARATE DEHYDROGENASE"/>
    <property type="match status" value="1"/>
</dbReference>
<dbReference type="GO" id="GO:0006096">
    <property type="term" value="P:glycolytic process"/>
    <property type="evidence" value="ECO:0007669"/>
    <property type="project" value="UniProtKB-UniRule"/>
</dbReference>
<comment type="cofactor">
    <cofactor evidence="1 6">
        <name>thiamine diphosphate</name>
        <dbReference type="ChEBI" id="CHEBI:58937"/>
    </cofactor>
</comment>